<gene>
    <name evidence="1" type="ORF">BV22DRAFT_1026345</name>
</gene>
<evidence type="ECO:0000313" key="1">
    <source>
        <dbReference type="EMBL" id="KAH7917428.1"/>
    </source>
</evidence>
<accession>A0ACB8AXY8</accession>
<evidence type="ECO:0000313" key="2">
    <source>
        <dbReference type="Proteomes" id="UP000790709"/>
    </source>
</evidence>
<dbReference type="EMBL" id="MU267068">
    <property type="protein sequence ID" value="KAH7917428.1"/>
    <property type="molecule type" value="Genomic_DNA"/>
</dbReference>
<organism evidence="1 2">
    <name type="scientific">Leucogyrophana mollusca</name>
    <dbReference type="NCBI Taxonomy" id="85980"/>
    <lineage>
        <taxon>Eukaryota</taxon>
        <taxon>Fungi</taxon>
        <taxon>Dikarya</taxon>
        <taxon>Basidiomycota</taxon>
        <taxon>Agaricomycotina</taxon>
        <taxon>Agaricomycetes</taxon>
        <taxon>Agaricomycetidae</taxon>
        <taxon>Boletales</taxon>
        <taxon>Boletales incertae sedis</taxon>
        <taxon>Leucogyrophana</taxon>
    </lineage>
</organism>
<sequence length="358" mass="40838">MLSYYCKAIPRKNRTSYLVWSSSCFVTLNTPRDDCYALRGRAVRRLVSITEHVDAMVGEHDRRVALELRGHDGGNGSTDQSEQNEYLYRSYQQLIRWIPSIQKLVLSQNDPFELTSIYNRIMKGADAARGEDATHLKSAVASWLPFEPGQAKINPRYKDGRGFYNDATGRLICPVDYNWEDTEIKEKIRNYHPDYLVTAYSWPAFLYKNNIYDPNNPSVGLFKGSLLVKAFKHIFTSPSSASDSPSDDEEQPRKKQRASGERLHNQLRFAFSSCGSWRIIDEDFNYEVFYNNIVDYFELPPTPEAKADVEELLFWWNQAVFGRTNSAIYRPQPIGRLSVAVSSAKRPGACSAPSVAPV</sequence>
<protein>
    <submittedName>
        <fullName evidence="1">Uncharacterized protein</fullName>
    </submittedName>
</protein>
<comment type="caution">
    <text evidence="1">The sequence shown here is derived from an EMBL/GenBank/DDBJ whole genome shotgun (WGS) entry which is preliminary data.</text>
</comment>
<proteinExistence type="predicted"/>
<name>A0ACB8AXY8_9AGAM</name>
<keyword evidence="2" id="KW-1185">Reference proteome</keyword>
<dbReference type="Proteomes" id="UP000790709">
    <property type="component" value="Unassembled WGS sequence"/>
</dbReference>
<reference evidence="1" key="1">
    <citation type="journal article" date="2021" name="New Phytol.">
        <title>Evolutionary innovations through gain and loss of genes in the ectomycorrhizal Boletales.</title>
        <authorList>
            <person name="Wu G."/>
            <person name="Miyauchi S."/>
            <person name="Morin E."/>
            <person name="Kuo A."/>
            <person name="Drula E."/>
            <person name="Varga T."/>
            <person name="Kohler A."/>
            <person name="Feng B."/>
            <person name="Cao Y."/>
            <person name="Lipzen A."/>
            <person name="Daum C."/>
            <person name="Hundley H."/>
            <person name="Pangilinan J."/>
            <person name="Johnson J."/>
            <person name="Barry K."/>
            <person name="LaButti K."/>
            <person name="Ng V."/>
            <person name="Ahrendt S."/>
            <person name="Min B."/>
            <person name="Choi I.G."/>
            <person name="Park H."/>
            <person name="Plett J.M."/>
            <person name="Magnuson J."/>
            <person name="Spatafora J.W."/>
            <person name="Nagy L.G."/>
            <person name="Henrissat B."/>
            <person name="Grigoriev I.V."/>
            <person name="Yang Z.L."/>
            <person name="Xu J."/>
            <person name="Martin F.M."/>
        </authorList>
    </citation>
    <scope>NUCLEOTIDE SEQUENCE</scope>
    <source>
        <strain evidence="1">KUC20120723A-06</strain>
    </source>
</reference>